<keyword evidence="3 6" id="KW-0378">Hydrolase</keyword>
<dbReference type="AlphaFoldDB" id="A0AAD4JZ69"/>
<keyword evidence="5" id="KW-0325">Glycoprotein</keyword>
<organism evidence="8 9">
    <name type="scientific">Drosophila rubida</name>
    <dbReference type="NCBI Taxonomy" id="30044"/>
    <lineage>
        <taxon>Eukaryota</taxon>
        <taxon>Metazoa</taxon>
        <taxon>Ecdysozoa</taxon>
        <taxon>Arthropoda</taxon>
        <taxon>Hexapoda</taxon>
        <taxon>Insecta</taxon>
        <taxon>Pterygota</taxon>
        <taxon>Neoptera</taxon>
        <taxon>Endopterygota</taxon>
        <taxon>Diptera</taxon>
        <taxon>Brachycera</taxon>
        <taxon>Muscomorpha</taxon>
        <taxon>Ephydroidea</taxon>
        <taxon>Drosophilidae</taxon>
        <taxon>Drosophila</taxon>
    </lineage>
</organism>
<proteinExistence type="inferred from homology"/>
<dbReference type="PANTHER" id="PTHR11559">
    <property type="entry name" value="CARBOXYLESTERASE"/>
    <property type="match status" value="1"/>
</dbReference>
<evidence type="ECO:0000256" key="4">
    <source>
        <dbReference type="ARBA" id="ARBA00023157"/>
    </source>
</evidence>
<evidence type="ECO:0000313" key="9">
    <source>
        <dbReference type="Proteomes" id="UP001200034"/>
    </source>
</evidence>
<comment type="similarity">
    <text evidence="1 6">Belongs to the type-B carboxylesterase/lipase family.</text>
</comment>
<dbReference type="SUPFAM" id="SSF53474">
    <property type="entry name" value="alpha/beta-Hydrolases"/>
    <property type="match status" value="1"/>
</dbReference>
<name>A0AAD4JZ69_9MUSC</name>
<dbReference type="PROSITE" id="PS00941">
    <property type="entry name" value="CARBOXYLESTERASE_B_2"/>
    <property type="match status" value="1"/>
</dbReference>
<dbReference type="Pfam" id="PF00135">
    <property type="entry name" value="COesterase"/>
    <property type="match status" value="1"/>
</dbReference>
<evidence type="ECO:0000256" key="3">
    <source>
        <dbReference type="ARBA" id="ARBA00022801"/>
    </source>
</evidence>
<keyword evidence="2" id="KW-0719">Serine esterase</keyword>
<dbReference type="InterPro" id="IPR050309">
    <property type="entry name" value="Type-B_Carboxylest/Lipase"/>
</dbReference>
<gene>
    <name evidence="8" type="ORF">KR093_004382</name>
</gene>
<keyword evidence="6" id="KW-0732">Signal</keyword>
<feature type="non-terminal residue" evidence="8">
    <location>
        <position position="1"/>
    </location>
</feature>
<dbReference type="InterPro" id="IPR019819">
    <property type="entry name" value="Carboxylesterase_B_CS"/>
</dbReference>
<dbReference type="InterPro" id="IPR019826">
    <property type="entry name" value="Carboxylesterase_B_AS"/>
</dbReference>
<dbReference type="EC" id="3.1.1.-" evidence="6"/>
<feature type="signal peptide" evidence="6">
    <location>
        <begin position="1"/>
        <end position="18"/>
    </location>
</feature>
<dbReference type="EMBL" id="JAJJHW010002585">
    <property type="protein sequence ID" value="KAH8370630.1"/>
    <property type="molecule type" value="Genomic_DNA"/>
</dbReference>
<sequence length="507" mass="55892">IMWTVLWSVLYVALAVRAELDVCLEELGCLKGTTMPGHKGAAFEAFLGIPFGQPPLGELRFQNPVAAKGWEGILDASAAHNSCLQKCYFIVGWPIFGEEDCLYLNVYRPVVSPDHHPLPVMVYIHAGGFFCGSSDPLSVGPEYLMDTQQIVLVTINYRLGAFGFLSTGDGQMPGNFGLKDQRLALQWVQQHIASFGGDPQLVTIFGHSAGGMATHFHMLSPNSKGLFQRAISLSGTALTNIVPVKNPLAQARQLAESVGVSQAGSLDTKELTASLRDVDAMQLLQAGDVMKVWDNVPIVNFAIVVEQDATPEAFFNEEVAVSHLAGRIHEVPWLLGSSSRAGEGSMFLLHILGNPQLLQEFNARFLELLAHSLYLPEDTTTETLQELLKIYEVQQLELNEQTLIPLTNIFGDFTFFYPLYASAESYVGYAKEPLSIYRFEFHSLTNLSFSRAYSRDVMPRELGPAHMDDALHVVRMPNLLPNFPPDSDDEVAINRLTTLLVEFAKTG</sequence>
<evidence type="ECO:0000256" key="1">
    <source>
        <dbReference type="ARBA" id="ARBA00005964"/>
    </source>
</evidence>
<dbReference type="InterPro" id="IPR002018">
    <property type="entry name" value="CarbesteraseB"/>
</dbReference>
<dbReference type="Proteomes" id="UP001200034">
    <property type="component" value="Unassembled WGS sequence"/>
</dbReference>
<protein>
    <recommendedName>
        <fullName evidence="6">Carboxylic ester hydrolase</fullName>
        <ecNumber evidence="6">3.1.1.-</ecNumber>
    </recommendedName>
</protein>
<evidence type="ECO:0000256" key="6">
    <source>
        <dbReference type="RuleBase" id="RU361235"/>
    </source>
</evidence>
<accession>A0AAD4JZ69</accession>
<feature type="domain" description="Carboxylesterase type B" evidence="7">
    <location>
        <begin position="26"/>
        <end position="507"/>
    </location>
</feature>
<keyword evidence="9" id="KW-1185">Reference proteome</keyword>
<dbReference type="PROSITE" id="PS00122">
    <property type="entry name" value="CARBOXYLESTERASE_B_1"/>
    <property type="match status" value="1"/>
</dbReference>
<dbReference type="Gene3D" id="3.40.50.1820">
    <property type="entry name" value="alpha/beta hydrolase"/>
    <property type="match status" value="1"/>
</dbReference>
<keyword evidence="4" id="KW-1015">Disulfide bond</keyword>
<feature type="chain" id="PRO_5041770527" description="Carboxylic ester hydrolase" evidence="6">
    <location>
        <begin position="19"/>
        <end position="507"/>
    </location>
</feature>
<dbReference type="GO" id="GO:0052689">
    <property type="term" value="F:carboxylic ester hydrolase activity"/>
    <property type="evidence" value="ECO:0007669"/>
    <property type="project" value="UniProtKB-KW"/>
</dbReference>
<evidence type="ECO:0000259" key="7">
    <source>
        <dbReference type="Pfam" id="PF00135"/>
    </source>
</evidence>
<comment type="caution">
    <text evidence="8">The sequence shown here is derived from an EMBL/GenBank/DDBJ whole genome shotgun (WGS) entry which is preliminary data.</text>
</comment>
<reference evidence="8" key="1">
    <citation type="journal article" date="2021" name="Mol. Ecol. Resour.">
        <title>Phylogenomic analyses of the genus Drosophila reveals genomic signals of climate adaptation.</title>
        <authorList>
            <person name="Li F."/>
            <person name="Rane R.V."/>
            <person name="Luria V."/>
            <person name="Xiong Z."/>
            <person name="Chen J."/>
            <person name="Li Z."/>
            <person name="Catullo R.A."/>
            <person name="Griffin P.C."/>
            <person name="Schiffer M."/>
            <person name="Pearce S."/>
            <person name="Lee S.F."/>
            <person name="McElroy K."/>
            <person name="Stocker A."/>
            <person name="Shirriffs J."/>
            <person name="Cockerell F."/>
            <person name="Coppin C."/>
            <person name="Sgro C.M."/>
            <person name="Karger A."/>
            <person name="Cain J.W."/>
            <person name="Weber J.A."/>
            <person name="Santpere G."/>
            <person name="Kirschner M.W."/>
            <person name="Hoffmann A.A."/>
            <person name="Oakeshott J.G."/>
            <person name="Zhang G."/>
        </authorList>
    </citation>
    <scope>NUCLEOTIDE SEQUENCE</scope>
    <source>
        <strain evidence="8">BGI-SZ-2011g</strain>
    </source>
</reference>
<evidence type="ECO:0000313" key="8">
    <source>
        <dbReference type="EMBL" id="KAH8370630.1"/>
    </source>
</evidence>
<evidence type="ECO:0000256" key="5">
    <source>
        <dbReference type="ARBA" id="ARBA00023180"/>
    </source>
</evidence>
<dbReference type="InterPro" id="IPR029058">
    <property type="entry name" value="AB_hydrolase_fold"/>
</dbReference>
<evidence type="ECO:0000256" key="2">
    <source>
        <dbReference type="ARBA" id="ARBA00022487"/>
    </source>
</evidence>